<evidence type="ECO:0000256" key="6">
    <source>
        <dbReference type="PROSITE-ProRule" id="PRU00169"/>
    </source>
</evidence>
<evidence type="ECO:0000256" key="5">
    <source>
        <dbReference type="ARBA" id="ARBA00023163"/>
    </source>
</evidence>
<dbReference type="SMART" id="SM00862">
    <property type="entry name" value="Trans_reg_C"/>
    <property type="match status" value="1"/>
</dbReference>
<dbReference type="GO" id="GO:0000156">
    <property type="term" value="F:phosphorelay response regulator activity"/>
    <property type="evidence" value="ECO:0007669"/>
    <property type="project" value="TreeGrafter"/>
</dbReference>
<dbReference type="InterPro" id="IPR001789">
    <property type="entry name" value="Sig_transdc_resp-reg_receiver"/>
</dbReference>
<dbReference type="AlphaFoldDB" id="A0A3P3DEN7"/>
<reference evidence="10 11" key="1">
    <citation type="submission" date="2018-11" db="EMBL/GenBank/DDBJ databases">
        <title>Gemmobacter sp. nov., YIM 102744-1 draft genome.</title>
        <authorList>
            <person name="Li G."/>
            <person name="Jiang Y."/>
        </authorList>
    </citation>
    <scope>NUCLEOTIDE SEQUENCE [LARGE SCALE GENOMIC DNA]</scope>
    <source>
        <strain evidence="10 11">YIM 102744-1</strain>
    </source>
</reference>
<dbReference type="GO" id="GO:0006355">
    <property type="term" value="P:regulation of DNA-templated transcription"/>
    <property type="evidence" value="ECO:0007669"/>
    <property type="project" value="InterPro"/>
</dbReference>
<evidence type="ECO:0000313" key="10">
    <source>
        <dbReference type="EMBL" id="RRH72304.1"/>
    </source>
</evidence>
<dbReference type="GO" id="GO:0005829">
    <property type="term" value="C:cytosol"/>
    <property type="evidence" value="ECO:0007669"/>
    <property type="project" value="TreeGrafter"/>
</dbReference>
<dbReference type="Gene3D" id="6.10.250.690">
    <property type="match status" value="1"/>
</dbReference>
<evidence type="ECO:0000256" key="7">
    <source>
        <dbReference type="PROSITE-ProRule" id="PRU01091"/>
    </source>
</evidence>
<name>A0A3P3DEN7_9RHOB</name>
<keyword evidence="11" id="KW-1185">Reference proteome</keyword>
<dbReference type="PANTHER" id="PTHR48111:SF22">
    <property type="entry name" value="REGULATOR OF RPOS"/>
    <property type="match status" value="1"/>
</dbReference>
<accession>A0A3P3DEN7</accession>
<evidence type="ECO:0000256" key="1">
    <source>
        <dbReference type="ARBA" id="ARBA00022553"/>
    </source>
</evidence>
<dbReference type="RefSeq" id="WP_124965924.1">
    <property type="nucleotide sequence ID" value="NZ_RRAZ01000025.1"/>
</dbReference>
<dbReference type="Proteomes" id="UP000282125">
    <property type="component" value="Unassembled WGS sequence"/>
</dbReference>
<dbReference type="InterPro" id="IPR001867">
    <property type="entry name" value="OmpR/PhoB-type_DNA-bd"/>
</dbReference>
<dbReference type="OrthoDB" id="9802426at2"/>
<keyword evidence="4 7" id="KW-0238">DNA-binding</keyword>
<keyword evidence="2" id="KW-0902">Two-component regulatory system</keyword>
<evidence type="ECO:0000256" key="2">
    <source>
        <dbReference type="ARBA" id="ARBA00023012"/>
    </source>
</evidence>
<evidence type="ECO:0000256" key="4">
    <source>
        <dbReference type="ARBA" id="ARBA00023125"/>
    </source>
</evidence>
<dbReference type="PANTHER" id="PTHR48111">
    <property type="entry name" value="REGULATOR OF RPOS"/>
    <property type="match status" value="1"/>
</dbReference>
<evidence type="ECO:0000259" key="8">
    <source>
        <dbReference type="PROSITE" id="PS50110"/>
    </source>
</evidence>
<dbReference type="SMART" id="SM00448">
    <property type="entry name" value="REC"/>
    <property type="match status" value="1"/>
</dbReference>
<sequence length="233" mass="25149">MAHILLIEDDPDIASLLCRGLAAAGHSATHADCHAAARRALSERPCDAAIVDMMLGDENGAAILADLRAAGHKMPALMLSALSRVEERAEGLDAGAQDYIVKPFQFSELLARLEVQLRRHIPQSAPLTLGGLSWNPETRLVRGAGRDVALTEREGDLLSWLIRNSGQISTRGAIFDALWAPHGGSTDNVVDVYIGYLRRKLGNFTAYGLVLRTLRGRGFVLEPAGHTPEESDP</sequence>
<feature type="domain" description="Response regulatory" evidence="8">
    <location>
        <begin position="3"/>
        <end position="117"/>
    </location>
</feature>
<dbReference type="GO" id="GO:0000976">
    <property type="term" value="F:transcription cis-regulatory region binding"/>
    <property type="evidence" value="ECO:0007669"/>
    <property type="project" value="TreeGrafter"/>
</dbReference>
<dbReference type="Gene3D" id="3.40.50.2300">
    <property type="match status" value="1"/>
</dbReference>
<organism evidence="10 11">
    <name type="scientific">Falsigemmobacter faecalis</name>
    <dbReference type="NCBI Taxonomy" id="2488730"/>
    <lineage>
        <taxon>Bacteria</taxon>
        <taxon>Pseudomonadati</taxon>
        <taxon>Pseudomonadota</taxon>
        <taxon>Alphaproteobacteria</taxon>
        <taxon>Rhodobacterales</taxon>
        <taxon>Paracoccaceae</taxon>
        <taxon>Falsigemmobacter</taxon>
    </lineage>
</organism>
<dbReference type="SUPFAM" id="SSF52172">
    <property type="entry name" value="CheY-like"/>
    <property type="match status" value="1"/>
</dbReference>
<evidence type="ECO:0000256" key="3">
    <source>
        <dbReference type="ARBA" id="ARBA00023015"/>
    </source>
</evidence>
<dbReference type="PROSITE" id="PS51755">
    <property type="entry name" value="OMPR_PHOB"/>
    <property type="match status" value="1"/>
</dbReference>
<dbReference type="Gene3D" id="1.10.10.10">
    <property type="entry name" value="Winged helix-like DNA-binding domain superfamily/Winged helix DNA-binding domain"/>
    <property type="match status" value="1"/>
</dbReference>
<comment type="caution">
    <text evidence="10">The sequence shown here is derived from an EMBL/GenBank/DDBJ whole genome shotgun (WGS) entry which is preliminary data.</text>
</comment>
<proteinExistence type="predicted"/>
<protein>
    <submittedName>
        <fullName evidence="10">DNA-binding response regulator</fullName>
    </submittedName>
</protein>
<dbReference type="CDD" id="cd00383">
    <property type="entry name" value="trans_reg_C"/>
    <property type="match status" value="1"/>
</dbReference>
<dbReference type="Pfam" id="PF00072">
    <property type="entry name" value="Response_reg"/>
    <property type="match status" value="1"/>
</dbReference>
<dbReference type="PROSITE" id="PS50110">
    <property type="entry name" value="RESPONSE_REGULATORY"/>
    <property type="match status" value="1"/>
</dbReference>
<dbReference type="InterPro" id="IPR011006">
    <property type="entry name" value="CheY-like_superfamily"/>
</dbReference>
<dbReference type="InterPro" id="IPR039420">
    <property type="entry name" value="WalR-like"/>
</dbReference>
<keyword evidence="5" id="KW-0804">Transcription</keyword>
<dbReference type="Pfam" id="PF00486">
    <property type="entry name" value="Trans_reg_C"/>
    <property type="match status" value="1"/>
</dbReference>
<dbReference type="GO" id="GO:0032993">
    <property type="term" value="C:protein-DNA complex"/>
    <property type="evidence" value="ECO:0007669"/>
    <property type="project" value="TreeGrafter"/>
</dbReference>
<dbReference type="InterPro" id="IPR036388">
    <property type="entry name" value="WH-like_DNA-bd_sf"/>
</dbReference>
<dbReference type="EMBL" id="RRAZ01000025">
    <property type="protein sequence ID" value="RRH72304.1"/>
    <property type="molecule type" value="Genomic_DNA"/>
</dbReference>
<keyword evidence="1 6" id="KW-0597">Phosphoprotein</keyword>
<evidence type="ECO:0000259" key="9">
    <source>
        <dbReference type="PROSITE" id="PS51755"/>
    </source>
</evidence>
<gene>
    <name evidence="10" type="ORF">EG244_15090</name>
</gene>
<evidence type="ECO:0000313" key="11">
    <source>
        <dbReference type="Proteomes" id="UP000282125"/>
    </source>
</evidence>
<feature type="DNA-binding region" description="OmpR/PhoB-type" evidence="7">
    <location>
        <begin position="124"/>
        <end position="223"/>
    </location>
</feature>
<feature type="modified residue" description="4-aspartylphosphate" evidence="6">
    <location>
        <position position="52"/>
    </location>
</feature>
<keyword evidence="3" id="KW-0805">Transcription regulation</keyword>
<feature type="domain" description="OmpR/PhoB-type" evidence="9">
    <location>
        <begin position="124"/>
        <end position="223"/>
    </location>
</feature>